<dbReference type="SUPFAM" id="SSF49299">
    <property type="entry name" value="PKD domain"/>
    <property type="match status" value="1"/>
</dbReference>
<dbReference type="InterPro" id="IPR022409">
    <property type="entry name" value="PKD/Chitinase_dom"/>
</dbReference>
<dbReference type="AlphaFoldDB" id="A0A4R0PYZ7"/>
<name>A0A4R0PYZ7_9SPHI</name>
<dbReference type="CDD" id="cd00146">
    <property type="entry name" value="PKD"/>
    <property type="match status" value="1"/>
</dbReference>
<dbReference type="InterPro" id="IPR000601">
    <property type="entry name" value="PKD_dom"/>
</dbReference>
<keyword evidence="3" id="KW-1185">Reference proteome</keyword>
<accession>A0A4R0PYZ7</accession>
<proteinExistence type="predicted"/>
<dbReference type="Gene3D" id="2.60.40.10">
    <property type="entry name" value="Immunoglobulins"/>
    <property type="match status" value="1"/>
</dbReference>
<organism evidence="2 3">
    <name type="scientific">Pedobacter psychrodurus</name>
    <dbReference type="NCBI Taxonomy" id="2530456"/>
    <lineage>
        <taxon>Bacteria</taxon>
        <taxon>Pseudomonadati</taxon>
        <taxon>Bacteroidota</taxon>
        <taxon>Sphingobacteriia</taxon>
        <taxon>Sphingobacteriales</taxon>
        <taxon>Sphingobacteriaceae</taxon>
        <taxon>Pedobacter</taxon>
    </lineage>
</organism>
<evidence type="ECO:0000313" key="3">
    <source>
        <dbReference type="Proteomes" id="UP000293925"/>
    </source>
</evidence>
<feature type="domain" description="PKD" evidence="1">
    <location>
        <begin position="183"/>
        <end position="264"/>
    </location>
</feature>
<dbReference type="PROSITE" id="PS50093">
    <property type="entry name" value="PKD"/>
    <property type="match status" value="1"/>
</dbReference>
<dbReference type="Pfam" id="PF08522">
    <property type="entry name" value="BT_3987-like_N"/>
    <property type="match status" value="1"/>
</dbReference>
<protein>
    <submittedName>
        <fullName evidence="2">PKD domain-containing protein</fullName>
    </submittedName>
</protein>
<dbReference type="OrthoDB" id="753168at2"/>
<dbReference type="RefSeq" id="WP_131528516.1">
    <property type="nucleotide sequence ID" value="NZ_SJSO01000004.1"/>
</dbReference>
<dbReference type="InterPro" id="IPR035986">
    <property type="entry name" value="PKD_dom_sf"/>
</dbReference>
<sequence>MKIFKIIPVFAVVSTLLFSCSKTEDVVDAAYLPQQVYLPAANPSNAPTGVYFVNSVAVPGQTFRYTIDLPTSKFNIPLSVYRSGVDRKGVVTANLSINADTVAKLLLVPGKFPVGTEALPTDKYTLTPTVNIADGADIALFYLGVDLNYLRANLTKKFAIAVKVSSTQVSTSNLSHAVILIDPAFLVPTANFTAVANAKVASFSNTSLNAVTYSWDYGDGTTVSTAKEAPHTYATAGTYVVKLTAFGPLGEVNKAVKTLSVVIN</sequence>
<evidence type="ECO:0000313" key="2">
    <source>
        <dbReference type="EMBL" id="TCD28360.1"/>
    </source>
</evidence>
<evidence type="ECO:0000259" key="1">
    <source>
        <dbReference type="PROSITE" id="PS50093"/>
    </source>
</evidence>
<dbReference type="PROSITE" id="PS51257">
    <property type="entry name" value="PROKAR_LIPOPROTEIN"/>
    <property type="match status" value="1"/>
</dbReference>
<dbReference type="Gene3D" id="2.60.40.1740">
    <property type="entry name" value="hypothetical protein (bacova_03559)"/>
    <property type="match status" value="1"/>
</dbReference>
<reference evidence="2 3" key="1">
    <citation type="submission" date="2019-02" db="EMBL/GenBank/DDBJ databases">
        <title>Pedobacter sp. RP-3-21 sp. nov., isolated from Arctic soil.</title>
        <authorList>
            <person name="Dahal R.H."/>
        </authorList>
    </citation>
    <scope>NUCLEOTIDE SEQUENCE [LARGE SCALE GENOMIC DNA]</scope>
    <source>
        <strain evidence="2 3">RP-3-21</strain>
    </source>
</reference>
<dbReference type="Proteomes" id="UP000293925">
    <property type="component" value="Unassembled WGS sequence"/>
</dbReference>
<comment type="caution">
    <text evidence="2">The sequence shown here is derived from an EMBL/GenBank/DDBJ whole genome shotgun (WGS) entry which is preliminary data.</text>
</comment>
<dbReference type="Pfam" id="PF00801">
    <property type="entry name" value="PKD"/>
    <property type="match status" value="1"/>
</dbReference>
<dbReference type="InterPro" id="IPR013728">
    <property type="entry name" value="BT_3987-like_N"/>
</dbReference>
<dbReference type="SMART" id="SM00089">
    <property type="entry name" value="PKD"/>
    <property type="match status" value="1"/>
</dbReference>
<dbReference type="InterPro" id="IPR013783">
    <property type="entry name" value="Ig-like_fold"/>
</dbReference>
<gene>
    <name evidence="2" type="ORF">EZ456_06670</name>
</gene>
<dbReference type="EMBL" id="SJSO01000004">
    <property type="protein sequence ID" value="TCD28360.1"/>
    <property type="molecule type" value="Genomic_DNA"/>
</dbReference>